<keyword evidence="3" id="KW-0143">Chaperone</keyword>
<dbReference type="SUPFAM" id="SSF52540">
    <property type="entry name" value="P-loop containing nucleoside triphosphate hydrolases"/>
    <property type="match status" value="1"/>
</dbReference>
<dbReference type="InterPro" id="IPR027417">
    <property type="entry name" value="P-loop_NTPase"/>
</dbReference>
<proteinExistence type="inferred from homology"/>
<evidence type="ECO:0000256" key="5">
    <source>
        <dbReference type="ARBA" id="ARBA00045658"/>
    </source>
</evidence>
<comment type="caution">
    <text evidence="8">The sequence shown here is derived from an EMBL/GenBank/DDBJ whole genome shotgun (WGS) entry which is preliminary data.</text>
</comment>
<evidence type="ECO:0000256" key="1">
    <source>
        <dbReference type="ARBA" id="ARBA00022741"/>
    </source>
</evidence>
<dbReference type="Gene3D" id="3.30.1220.10">
    <property type="entry name" value="CobW-like, C-terminal domain"/>
    <property type="match status" value="1"/>
</dbReference>
<dbReference type="InterPro" id="IPR036627">
    <property type="entry name" value="CobW-likC_sf"/>
</dbReference>
<dbReference type="EMBL" id="JAPDNS010000002">
    <property type="protein sequence ID" value="MCW3485719.1"/>
    <property type="molecule type" value="Genomic_DNA"/>
</dbReference>
<organism evidence="8 9">
    <name type="scientific">Chitinophaga nivalis</name>
    <dbReference type="NCBI Taxonomy" id="2991709"/>
    <lineage>
        <taxon>Bacteria</taxon>
        <taxon>Pseudomonadati</taxon>
        <taxon>Bacteroidota</taxon>
        <taxon>Chitinophagia</taxon>
        <taxon>Chitinophagales</taxon>
        <taxon>Chitinophagaceae</taxon>
        <taxon>Chitinophaga</taxon>
    </lineage>
</organism>
<dbReference type="Pfam" id="PF07683">
    <property type="entry name" value="CobW_C"/>
    <property type="match status" value="1"/>
</dbReference>
<evidence type="ECO:0000259" key="7">
    <source>
        <dbReference type="SMART" id="SM00833"/>
    </source>
</evidence>
<feature type="domain" description="CobW C-terminal" evidence="7">
    <location>
        <begin position="217"/>
        <end position="310"/>
    </location>
</feature>
<dbReference type="CDD" id="cd03112">
    <property type="entry name" value="CobW-like"/>
    <property type="match status" value="1"/>
</dbReference>
<evidence type="ECO:0000256" key="4">
    <source>
        <dbReference type="ARBA" id="ARBA00034320"/>
    </source>
</evidence>
<sequence>MEKENRIKVYIITGFLGAGKTTVLNSLLQQLSASKNIVIENEFGKVNIDATLIAGKIDNLYELTSGCICCSLDNELLEVLGDVLRMEDTPDHVFIETTGIADTGNIIGMLQLPEVTAHYELVRTVCVVDAENIQDRLVQQPEPGKQIACADVLVINKIMALTVPELVSVYEMLEAINPLAFVTATESGELKLRDLHAPVTRSPIPYTPAPVEHLHKINTVLFTTPDAFNLNMLVYVLDFHCNVYPDQLYRIKGYVSIQDSDEKFLVQSTGKYLHITAVGSWGEETPASTLVFIGKDLKSATIQRILQPATKR</sequence>
<dbReference type="RefSeq" id="WP_264732430.1">
    <property type="nucleotide sequence ID" value="NZ_JAPDNR010000001.1"/>
</dbReference>
<reference evidence="8 9" key="1">
    <citation type="submission" date="2022-10" db="EMBL/GenBank/DDBJ databases">
        <title>Chitinophaga nivalis PC15 sp. nov., isolated from Pyeongchang county, South Korea.</title>
        <authorList>
            <person name="Trinh H.N."/>
        </authorList>
    </citation>
    <scope>NUCLEOTIDE SEQUENCE [LARGE SCALE GENOMIC DNA]</scope>
    <source>
        <strain evidence="8 9">PC14</strain>
    </source>
</reference>
<comment type="catalytic activity">
    <reaction evidence="6">
        <text>GTP + H2O = GDP + phosphate + H(+)</text>
        <dbReference type="Rhea" id="RHEA:19669"/>
        <dbReference type="ChEBI" id="CHEBI:15377"/>
        <dbReference type="ChEBI" id="CHEBI:15378"/>
        <dbReference type="ChEBI" id="CHEBI:37565"/>
        <dbReference type="ChEBI" id="CHEBI:43474"/>
        <dbReference type="ChEBI" id="CHEBI:58189"/>
    </reaction>
    <physiologicalReaction direction="left-to-right" evidence="6">
        <dbReference type="Rhea" id="RHEA:19670"/>
    </physiologicalReaction>
</comment>
<dbReference type="InterPro" id="IPR003495">
    <property type="entry name" value="CobW/HypB/UreG_nucleotide-bd"/>
</dbReference>
<dbReference type="SMART" id="SM00833">
    <property type="entry name" value="CobW_C"/>
    <property type="match status" value="1"/>
</dbReference>
<accession>A0ABT3IP17</accession>
<name>A0ABT3IP17_9BACT</name>
<dbReference type="InterPro" id="IPR011629">
    <property type="entry name" value="CobW-like_C"/>
</dbReference>
<dbReference type="Gene3D" id="3.40.50.300">
    <property type="entry name" value="P-loop containing nucleotide triphosphate hydrolases"/>
    <property type="match status" value="1"/>
</dbReference>
<evidence type="ECO:0000256" key="3">
    <source>
        <dbReference type="ARBA" id="ARBA00023186"/>
    </source>
</evidence>
<evidence type="ECO:0000256" key="6">
    <source>
        <dbReference type="ARBA" id="ARBA00049117"/>
    </source>
</evidence>
<protein>
    <submittedName>
        <fullName evidence="8">GTP-binding protein</fullName>
    </submittedName>
</protein>
<gene>
    <name evidence="8" type="ORF">OL497_17575</name>
</gene>
<evidence type="ECO:0000256" key="2">
    <source>
        <dbReference type="ARBA" id="ARBA00022801"/>
    </source>
</evidence>
<keyword evidence="1" id="KW-0547">Nucleotide-binding</keyword>
<dbReference type="InterPro" id="IPR051316">
    <property type="entry name" value="Zinc-reg_GTPase_activator"/>
</dbReference>
<dbReference type="Proteomes" id="UP001207742">
    <property type="component" value="Unassembled WGS sequence"/>
</dbReference>
<dbReference type="SUPFAM" id="SSF90002">
    <property type="entry name" value="Hypothetical protein YjiA, C-terminal domain"/>
    <property type="match status" value="1"/>
</dbReference>
<evidence type="ECO:0000313" key="9">
    <source>
        <dbReference type="Proteomes" id="UP001207742"/>
    </source>
</evidence>
<keyword evidence="2" id="KW-0378">Hydrolase</keyword>
<comment type="function">
    <text evidence="5">Zinc chaperone that directly transfers zinc cofactor to target proteins, thereby activating them. Zinc is transferred from the CXCC motif in the GTPase domain to the zinc binding site in target proteins in a process requiring GTP hydrolysis.</text>
</comment>
<dbReference type="PANTHER" id="PTHR13748:SF62">
    <property type="entry name" value="COBW DOMAIN-CONTAINING PROTEIN"/>
    <property type="match status" value="1"/>
</dbReference>
<evidence type="ECO:0000313" key="8">
    <source>
        <dbReference type="EMBL" id="MCW3485719.1"/>
    </source>
</evidence>
<comment type="similarity">
    <text evidence="4">Belongs to the SIMIBI class G3E GTPase family. ZNG1 subfamily.</text>
</comment>
<keyword evidence="9" id="KW-1185">Reference proteome</keyword>
<dbReference type="Pfam" id="PF02492">
    <property type="entry name" value="cobW"/>
    <property type="match status" value="1"/>
</dbReference>
<dbReference type="PANTHER" id="PTHR13748">
    <property type="entry name" value="COBW-RELATED"/>
    <property type="match status" value="1"/>
</dbReference>